<sequence>PYGGPPAYAADDDERTPGHAHSGSTMRLLTNADDAPSYMPYVHLSAATSLLSGVESTTATLGGPRRAPEARRQEAAEAAIVDLLREAGTAL</sequence>
<proteinExistence type="predicted"/>
<dbReference type="EMBL" id="MU001898">
    <property type="protein sequence ID" value="KAF2794245.1"/>
    <property type="molecule type" value="Genomic_DNA"/>
</dbReference>
<feature type="region of interest" description="Disordered" evidence="1">
    <location>
        <begin position="1"/>
        <end position="25"/>
    </location>
</feature>
<evidence type="ECO:0000313" key="3">
    <source>
        <dbReference type="Proteomes" id="UP000799757"/>
    </source>
</evidence>
<feature type="non-terminal residue" evidence="2">
    <location>
        <position position="91"/>
    </location>
</feature>
<organism evidence="2 3">
    <name type="scientific">Melanomma pulvis-pyrius CBS 109.77</name>
    <dbReference type="NCBI Taxonomy" id="1314802"/>
    <lineage>
        <taxon>Eukaryota</taxon>
        <taxon>Fungi</taxon>
        <taxon>Dikarya</taxon>
        <taxon>Ascomycota</taxon>
        <taxon>Pezizomycotina</taxon>
        <taxon>Dothideomycetes</taxon>
        <taxon>Pleosporomycetidae</taxon>
        <taxon>Pleosporales</taxon>
        <taxon>Melanommataceae</taxon>
        <taxon>Melanomma</taxon>
    </lineage>
</organism>
<accession>A0A6A6XEB0</accession>
<evidence type="ECO:0000256" key="1">
    <source>
        <dbReference type="SAM" id="MobiDB-lite"/>
    </source>
</evidence>
<dbReference type="Proteomes" id="UP000799757">
    <property type="component" value="Unassembled WGS sequence"/>
</dbReference>
<evidence type="ECO:0000313" key="2">
    <source>
        <dbReference type="EMBL" id="KAF2794245.1"/>
    </source>
</evidence>
<keyword evidence="3" id="KW-1185">Reference proteome</keyword>
<feature type="non-terminal residue" evidence="2">
    <location>
        <position position="1"/>
    </location>
</feature>
<dbReference type="AlphaFoldDB" id="A0A6A6XEB0"/>
<gene>
    <name evidence="2" type="ORF">K505DRAFT_191904</name>
</gene>
<protein>
    <submittedName>
        <fullName evidence="2">Uncharacterized protein</fullName>
    </submittedName>
</protein>
<name>A0A6A6XEB0_9PLEO</name>
<reference evidence="2" key="1">
    <citation type="journal article" date="2020" name="Stud. Mycol.">
        <title>101 Dothideomycetes genomes: a test case for predicting lifestyles and emergence of pathogens.</title>
        <authorList>
            <person name="Haridas S."/>
            <person name="Albert R."/>
            <person name="Binder M."/>
            <person name="Bloem J."/>
            <person name="Labutti K."/>
            <person name="Salamov A."/>
            <person name="Andreopoulos B."/>
            <person name="Baker S."/>
            <person name="Barry K."/>
            <person name="Bills G."/>
            <person name="Bluhm B."/>
            <person name="Cannon C."/>
            <person name="Castanera R."/>
            <person name="Culley D."/>
            <person name="Daum C."/>
            <person name="Ezra D."/>
            <person name="Gonzalez J."/>
            <person name="Henrissat B."/>
            <person name="Kuo A."/>
            <person name="Liang C."/>
            <person name="Lipzen A."/>
            <person name="Lutzoni F."/>
            <person name="Magnuson J."/>
            <person name="Mondo S."/>
            <person name="Nolan M."/>
            <person name="Ohm R."/>
            <person name="Pangilinan J."/>
            <person name="Park H.-J."/>
            <person name="Ramirez L."/>
            <person name="Alfaro M."/>
            <person name="Sun H."/>
            <person name="Tritt A."/>
            <person name="Yoshinaga Y."/>
            <person name="Zwiers L.-H."/>
            <person name="Turgeon B."/>
            <person name="Goodwin S."/>
            <person name="Spatafora J."/>
            <person name="Crous P."/>
            <person name="Grigoriev I."/>
        </authorList>
    </citation>
    <scope>NUCLEOTIDE SEQUENCE</scope>
    <source>
        <strain evidence="2">CBS 109.77</strain>
    </source>
</reference>